<dbReference type="AlphaFoldDB" id="M1IEF3"/>
<keyword evidence="1" id="KW-0472">Membrane</keyword>
<accession>M1IEF3</accession>
<keyword evidence="1" id="KW-1133">Transmembrane helix</keyword>
<dbReference type="KEGG" id="sacr:SacRon12I_08310"/>
<dbReference type="EMBL" id="CP002818">
    <property type="protein sequence ID" value="AGE73893.1"/>
    <property type="molecule type" value="Genomic_DNA"/>
</dbReference>
<evidence type="ECO:0000313" key="2">
    <source>
        <dbReference type="EMBL" id="AGE73893.1"/>
    </source>
</evidence>
<dbReference type="HOGENOM" id="CLU_3338647_0_0_2"/>
<feature type="transmembrane region" description="Helical" evidence="1">
    <location>
        <begin position="6"/>
        <end position="23"/>
    </location>
</feature>
<evidence type="ECO:0000313" key="3">
    <source>
        <dbReference type="Proteomes" id="UP000011280"/>
    </source>
</evidence>
<reference evidence="2 3" key="1">
    <citation type="journal article" date="2012" name="ISME J.">
        <title>Genomic evidence of rapid, global-scale gene flow in a Sulfolobus species.</title>
        <authorList>
            <person name="Mao D."/>
            <person name="Grogan D."/>
        </authorList>
    </citation>
    <scope>NUCLEOTIDE SEQUENCE [LARGE SCALE GENOMIC DNA]</scope>
    <source>
        <strain evidence="2 3">Ron12/I</strain>
    </source>
</reference>
<evidence type="ECO:0000256" key="1">
    <source>
        <dbReference type="SAM" id="Phobius"/>
    </source>
</evidence>
<gene>
    <name evidence="2" type="ORF">SacRon12I_08310</name>
</gene>
<dbReference type="Proteomes" id="UP000011280">
    <property type="component" value="Chromosome"/>
</dbReference>
<keyword evidence="1" id="KW-0812">Transmembrane</keyword>
<name>M1IEF3_9CREN</name>
<proteinExistence type="predicted"/>
<sequence length="37" mass="4271">MQTAQMNLKGNLIFNFLVLFFIFNHGKTIKKIGEKSV</sequence>
<organism evidence="3">
    <name type="scientific">Sulfolobus acidocaldarius Ron12/I</name>
    <dbReference type="NCBI Taxonomy" id="1028567"/>
    <lineage>
        <taxon>Archaea</taxon>
        <taxon>Thermoproteota</taxon>
        <taxon>Thermoprotei</taxon>
        <taxon>Sulfolobales</taxon>
        <taxon>Sulfolobaceae</taxon>
        <taxon>Sulfolobus</taxon>
    </lineage>
</organism>
<protein>
    <submittedName>
        <fullName evidence="2">Uncharacterized protein</fullName>
    </submittedName>
</protein>